<dbReference type="Pfam" id="PF03729">
    <property type="entry name" value="DUF308"/>
    <property type="match status" value="1"/>
</dbReference>
<keyword evidence="1" id="KW-1133">Transmembrane helix</keyword>
<protein>
    <submittedName>
        <fullName evidence="2">Uncharacterized membrane protein HdeD (DUF308 family)</fullName>
    </submittedName>
</protein>
<dbReference type="Proteomes" id="UP000295122">
    <property type="component" value="Unassembled WGS sequence"/>
</dbReference>
<sequence length="198" mass="20704">MSTAPTASPDTDGSILGQRSALLARNWWVVALRGAFGILFGVLTLLLPGVTLVSLVYVFAAYLLIDGALAIAAAVRAARAGERWGLLILEGIVDLVGAAAMVAIPGLAIVFFIYLVAGWSIVSGVFEVVAAFQLHLDHGRWWLVLAGIVSIAFGLLIAIAPIAGAIVLAVWIGAYAIVFGTMLLVLGFRLKSRHQAAA</sequence>
<gene>
    <name evidence="2" type="ORF">EV668_1944</name>
</gene>
<dbReference type="PANTHER" id="PTHR34989">
    <property type="entry name" value="PROTEIN HDED"/>
    <property type="match status" value="1"/>
</dbReference>
<name>A0A4R7CC03_9HYPH</name>
<dbReference type="RefSeq" id="WP_133769525.1">
    <property type="nucleotide sequence ID" value="NZ_SNZR01000011.1"/>
</dbReference>
<feature type="transmembrane region" description="Helical" evidence="1">
    <location>
        <begin position="27"/>
        <end position="48"/>
    </location>
</feature>
<dbReference type="AlphaFoldDB" id="A0A4R7CC03"/>
<keyword evidence="1" id="KW-0472">Membrane</keyword>
<dbReference type="InterPro" id="IPR052712">
    <property type="entry name" value="Acid_resist_chaperone_HdeD"/>
</dbReference>
<dbReference type="GO" id="GO:0005886">
    <property type="term" value="C:plasma membrane"/>
    <property type="evidence" value="ECO:0007669"/>
    <property type="project" value="TreeGrafter"/>
</dbReference>
<feature type="transmembrane region" description="Helical" evidence="1">
    <location>
        <begin position="54"/>
        <end position="75"/>
    </location>
</feature>
<dbReference type="EMBL" id="SNZR01000011">
    <property type="protein sequence ID" value="TDR94656.1"/>
    <property type="molecule type" value="Genomic_DNA"/>
</dbReference>
<reference evidence="2 3" key="1">
    <citation type="submission" date="2019-03" db="EMBL/GenBank/DDBJ databases">
        <title>Genomic Encyclopedia of Type Strains, Phase IV (KMG-IV): sequencing the most valuable type-strain genomes for metagenomic binning, comparative biology and taxonomic classification.</title>
        <authorList>
            <person name="Goeker M."/>
        </authorList>
    </citation>
    <scope>NUCLEOTIDE SEQUENCE [LARGE SCALE GENOMIC DNA]</scope>
    <source>
        <strain evidence="2 3">DSM 25903</strain>
    </source>
</reference>
<organism evidence="2 3">
    <name type="scientific">Enterovirga rhinocerotis</name>
    <dbReference type="NCBI Taxonomy" id="1339210"/>
    <lineage>
        <taxon>Bacteria</taxon>
        <taxon>Pseudomonadati</taxon>
        <taxon>Pseudomonadota</taxon>
        <taxon>Alphaproteobacteria</taxon>
        <taxon>Hyphomicrobiales</taxon>
        <taxon>Methylobacteriaceae</taxon>
        <taxon>Enterovirga</taxon>
    </lineage>
</organism>
<feature type="transmembrane region" description="Helical" evidence="1">
    <location>
        <begin position="168"/>
        <end position="188"/>
    </location>
</feature>
<evidence type="ECO:0000256" key="1">
    <source>
        <dbReference type="SAM" id="Phobius"/>
    </source>
</evidence>
<feature type="transmembrane region" description="Helical" evidence="1">
    <location>
        <begin position="87"/>
        <end position="105"/>
    </location>
</feature>
<accession>A0A4R7CC03</accession>
<dbReference type="InterPro" id="IPR005325">
    <property type="entry name" value="DUF308_memb"/>
</dbReference>
<proteinExistence type="predicted"/>
<evidence type="ECO:0000313" key="2">
    <source>
        <dbReference type="EMBL" id="TDR94656.1"/>
    </source>
</evidence>
<keyword evidence="3" id="KW-1185">Reference proteome</keyword>
<feature type="transmembrane region" description="Helical" evidence="1">
    <location>
        <begin position="111"/>
        <end position="134"/>
    </location>
</feature>
<evidence type="ECO:0000313" key="3">
    <source>
        <dbReference type="Proteomes" id="UP000295122"/>
    </source>
</evidence>
<keyword evidence="1" id="KW-0812">Transmembrane</keyword>
<dbReference type="PANTHER" id="PTHR34989:SF1">
    <property type="entry name" value="PROTEIN HDED"/>
    <property type="match status" value="1"/>
</dbReference>
<feature type="transmembrane region" description="Helical" evidence="1">
    <location>
        <begin position="141"/>
        <end position="162"/>
    </location>
</feature>
<dbReference type="OrthoDB" id="193343at2"/>
<comment type="caution">
    <text evidence="2">The sequence shown here is derived from an EMBL/GenBank/DDBJ whole genome shotgun (WGS) entry which is preliminary data.</text>
</comment>